<feature type="compositionally biased region" description="Basic and acidic residues" evidence="1">
    <location>
        <begin position="40"/>
        <end position="52"/>
    </location>
</feature>
<evidence type="ECO:0000313" key="2">
    <source>
        <dbReference type="EMBL" id="GAA4660380.1"/>
    </source>
</evidence>
<gene>
    <name evidence="2" type="ORF">GCM10023214_60430</name>
</gene>
<name>A0ABP8VFS7_9PSEU</name>
<dbReference type="EMBL" id="BAABIB010000117">
    <property type="protein sequence ID" value="GAA4660380.1"/>
    <property type="molecule type" value="Genomic_DNA"/>
</dbReference>
<feature type="region of interest" description="Disordered" evidence="1">
    <location>
        <begin position="27"/>
        <end position="52"/>
    </location>
</feature>
<organism evidence="2 3">
    <name type="scientific">Amycolatopsis dongchuanensis</name>
    <dbReference type="NCBI Taxonomy" id="1070866"/>
    <lineage>
        <taxon>Bacteria</taxon>
        <taxon>Bacillati</taxon>
        <taxon>Actinomycetota</taxon>
        <taxon>Actinomycetes</taxon>
        <taxon>Pseudonocardiales</taxon>
        <taxon>Pseudonocardiaceae</taxon>
        <taxon>Amycolatopsis</taxon>
    </lineage>
</organism>
<protein>
    <submittedName>
        <fullName evidence="2">Uncharacterized protein</fullName>
    </submittedName>
</protein>
<proteinExistence type="predicted"/>
<keyword evidence="3" id="KW-1185">Reference proteome</keyword>
<comment type="caution">
    <text evidence="2">The sequence shown here is derived from an EMBL/GenBank/DDBJ whole genome shotgun (WGS) entry which is preliminary data.</text>
</comment>
<reference evidence="3" key="1">
    <citation type="journal article" date="2019" name="Int. J. Syst. Evol. Microbiol.">
        <title>The Global Catalogue of Microorganisms (GCM) 10K type strain sequencing project: providing services to taxonomists for standard genome sequencing and annotation.</title>
        <authorList>
            <consortium name="The Broad Institute Genomics Platform"/>
            <consortium name="The Broad Institute Genome Sequencing Center for Infectious Disease"/>
            <person name="Wu L."/>
            <person name="Ma J."/>
        </authorList>
    </citation>
    <scope>NUCLEOTIDE SEQUENCE [LARGE SCALE GENOMIC DNA]</scope>
    <source>
        <strain evidence="3">JCM 18054</strain>
    </source>
</reference>
<sequence length="52" mass="5693">MLRDIVGDQLADSMGEFDDLDFSRAAPTIPDRSAVQTEHATPKLAHEARPAE</sequence>
<evidence type="ECO:0000256" key="1">
    <source>
        <dbReference type="SAM" id="MobiDB-lite"/>
    </source>
</evidence>
<evidence type="ECO:0000313" key="3">
    <source>
        <dbReference type="Proteomes" id="UP001500192"/>
    </source>
</evidence>
<dbReference type="Proteomes" id="UP001500192">
    <property type="component" value="Unassembled WGS sequence"/>
</dbReference>
<accession>A0ABP8VFS7</accession>